<evidence type="ECO:0000313" key="1">
    <source>
        <dbReference type="EMBL" id="SPJ82429.1"/>
    </source>
</evidence>
<comment type="caution">
    <text evidence="1">The sequence shown here is derived from an EMBL/GenBank/DDBJ whole genome shotgun (WGS) entry which is preliminary data.</text>
</comment>
<dbReference type="Proteomes" id="UP001187734">
    <property type="component" value="Unassembled WGS sequence"/>
</dbReference>
<protein>
    <submittedName>
        <fullName evidence="1">Uncharacterized protein</fullName>
    </submittedName>
</protein>
<sequence length="19" mass="2219">MLHKTKLYHKKGAVVVPRL</sequence>
<dbReference type="AlphaFoldDB" id="A0AAE8SLY0"/>
<gene>
    <name evidence="1" type="ORF">FTOL_09834</name>
</gene>
<dbReference type="EMBL" id="ONZP01000362">
    <property type="protein sequence ID" value="SPJ82429.1"/>
    <property type="molecule type" value="Genomic_DNA"/>
</dbReference>
<proteinExistence type="predicted"/>
<evidence type="ECO:0000313" key="2">
    <source>
        <dbReference type="Proteomes" id="UP001187734"/>
    </source>
</evidence>
<accession>A0AAE8SLY0</accession>
<reference evidence="1" key="1">
    <citation type="submission" date="2018-03" db="EMBL/GenBank/DDBJ databases">
        <authorList>
            <person name="Guldener U."/>
        </authorList>
    </citation>
    <scope>NUCLEOTIDE SEQUENCE</scope>
</reference>
<name>A0AAE8SLY0_9HYPO</name>
<organism evidence="1 2">
    <name type="scientific">Fusarium torulosum</name>
    <dbReference type="NCBI Taxonomy" id="33205"/>
    <lineage>
        <taxon>Eukaryota</taxon>
        <taxon>Fungi</taxon>
        <taxon>Dikarya</taxon>
        <taxon>Ascomycota</taxon>
        <taxon>Pezizomycotina</taxon>
        <taxon>Sordariomycetes</taxon>
        <taxon>Hypocreomycetidae</taxon>
        <taxon>Hypocreales</taxon>
        <taxon>Nectriaceae</taxon>
        <taxon>Fusarium</taxon>
    </lineage>
</organism>
<keyword evidence="2" id="KW-1185">Reference proteome</keyword>